<keyword evidence="7" id="KW-0067">ATP-binding</keyword>
<feature type="transmembrane region" description="Helical" evidence="9">
    <location>
        <begin position="131"/>
        <end position="147"/>
    </location>
</feature>
<organism evidence="12 13">
    <name type="scientific">Actinoallomurus bryophytorum</name>
    <dbReference type="NCBI Taxonomy" id="1490222"/>
    <lineage>
        <taxon>Bacteria</taxon>
        <taxon>Bacillati</taxon>
        <taxon>Actinomycetota</taxon>
        <taxon>Actinomycetes</taxon>
        <taxon>Streptosporangiales</taxon>
        <taxon>Thermomonosporaceae</taxon>
        <taxon>Actinoallomurus</taxon>
    </lineage>
</organism>
<dbReference type="GO" id="GO:0016020">
    <property type="term" value="C:membrane"/>
    <property type="evidence" value="ECO:0007669"/>
    <property type="project" value="InterPro"/>
</dbReference>
<keyword evidence="3" id="KW-0597">Phosphoprotein</keyword>
<keyword evidence="5" id="KW-0547">Nucleotide-binding</keyword>
<evidence type="ECO:0000256" key="7">
    <source>
        <dbReference type="ARBA" id="ARBA00022840"/>
    </source>
</evidence>
<feature type="domain" description="Histidine kinase/HSP90-like ATPase" evidence="10">
    <location>
        <begin position="282"/>
        <end position="373"/>
    </location>
</feature>
<dbReference type="SUPFAM" id="SSF55874">
    <property type="entry name" value="ATPase domain of HSP90 chaperone/DNA topoisomerase II/histidine kinase"/>
    <property type="match status" value="1"/>
</dbReference>
<feature type="transmembrane region" description="Helical" evidence="9">
    <location>
        <begin position="45"/>
        <end position="61"/>
    </location>
</feature>
<accession>A0A543CUV5</accession>
<evidence type="ECO:0000259" key="10">
    <source>
        <dbReference type="Pfam" id="PF02518"/>
    </source>
</evidence>
<comment type="caution">
    <text evidence="12">The sequence shown here is derived from an EMBL/GenBank/DDBJ whole genome shotgun (WGS) entry which is preliminary data.</text>
</comment>
<gene>
    <name evidence="12" type="ORF">FB559_6617</name>
</gene>
<dbReference type="GO" id="GO:0000155">
    <property type="term" value="F:phosphorelay sensor kinase activity"/>
    <property type="evidence" value="ECO:0007669"/>
    <property type="project" value="InterPro"/>
</dbReference>
<keyword evidence="4" id="KW-0808">Transferase</keyword>
<dbReference type="Pfam" id="PF02518">
    <property type="entry name" value="HATPase_c"/>
    <property type="match status" value="1"/>
</dbReference>
<comment type="catalytic activity">
    <reaction evidence="1">
        <text>ATP + protein L-histidine = ADP + protein N-phospho-L-histidine.</text>
        <dbReference type="EC" id="2.7.13.3"/>
    </reaction>
</comment>
<proteinExistence type="predicted"/>
<dbReference type="InterPro" id="IPR050482">
    <property type="entry name" value="Sensor_HK_TwoCompSys"/>
</dbReference>
<keyword evidence="9" id="KW-0472">Membrane</keyword>
<dbReference type="Proteomes" id="UP000316096">
    <property type="component" value="Unassembled WGS sequence"/>
</dbReference>
<evidence type="ECO:0000256" key="9">
    <source>
        <dbReference type="SAM" id="Phobius"/>
    </source>
</evidence>
<dbReference type="InterPro" id="IPR011712">
    <property type="entry name" value="Sig_transdc_His_kin_sub3_dim/P"/>
</dbReference>
<feature type="transmembrane region" description="Helical" evidence="9">
    <location>
        <begin position="108"/>
        <end position="125"/>
    </location>
</feature>
<evidence type="ECO:0000256" key="5">
    <source>
        <dbReference type="ARBA" id="ARBA00022741"/>
    </source>
</evidence>
<dbReference type="Gene3D" id="3.30.565.10">
    <property type="entry name" value="Histidine kinase-like ATPase, C-terminal domain"/>
    <property type="match status" value="1"/>
</dbReference>
<name>A0A543CUV5_9ACTN</name>
<dbReference type="GO" id="GO:0005524">
    <property type="term" value="F:ATP binding"/>
    <property type="evidence" value="ECO:0007669"/>
    <property type="project" value="UniProtKB-KW"/>
</dbReference>
<dbReference type="AlphaFoldDB" id="A0A543CUV5"/>
<evidence type="ECO:0000313" key="12">
    <source>
        <dbReference type="EMBL" id="TQM00892.1"/>
    </source>
</evidence>
<evidence type="ECO:0000256" key="2">
    <source>
        <dbReference type="ARBA" id="ARBA00012438"/>
    </source>
</evidence>
<keyword evidence="13" id="KW-1185">Reference proteome</keyword>
<evidence type="ECO:0000313" key="13">
    <source>
        <dbReference type="Proteomes" id="UP000316096"/>
    </source>
</evidence>
<dbReference type="Gene3D" id="1.20.5.1930">
    <property type="match status" value="1"/>
</dbReference>
<evidence type="ECO:0000256" key="6">
    <source>
        <dbReference type="ARBA" id="ARBA00022777"/>
    </source>
</evidence>
<evidence type="ECO:0000256" key="8">
    <source>
        <dbReference type="ARBA" id="ARBA00023012"/>
    </source>
</evidence>
<evidence type="ECO:0000256" key="1">
    <source>
        <dbReference type="ARBA" id="ARBA00000085"/>
    </source>
</evidence>
<sequence>MAVPDQLEAWLPPRRRALLVVCAVAVLCPLFFLTPRGLSPGAGRTALAALAVVQAGGTWWMGSRPAVVTAVVLCAGAGIQLLYPAIGPGVALVVVSTFAWLRPARASMGVLAVVVALSGVIALVTDRWGGALLWLVAALLAWTWGALGRARSGRRQAEAARAIFEERARIARELHDVLAHTVSVMVVQAAAADDVFDASPDRARQAIRDLEGVGRQALAELRRFLRTVRTLEGPGPFEAEAAGEPQPGLSDLPALAEPLAAAGLEVVIRQEGLDAATLSPGVELSAYRIVQESLTNVVRHARAGTARVNIGVADGELTVEIHDDGRGGGRFADLGGGHGITGMRERAALLGGSVEAGPAPAGGFRVRARLPLEEPV</sequence>
<dbReference type="EMBL" id="VFOZ01000001">
    <property type="protein sequence ID" value="TQM00892.1"/>
    <property type="molecule type" value="Genomic_DNA"/>
</dbReference>
<dbReference type="GO" id="GO:0046983">
    <property type="term" value="F:protein dimerization activity"/>
    <property type="evidence" value="ECO:0007669"/>
    <property type="project" value="InterPro"/>
</dbReference>
<feature type="domain" description="Signal transduction histidine kinase subgroup 3 dimerisation and phosphoacceptor" evidence="11">
    <location>
        <begin position="166"/>
        <end position="230"/>
    </location>
</feature>
<protein>
    <recommendedName>
        <fullName evidence="2">histidine kinase</fullName>
        <ecNumber evidence="2">2.7.13.3</ecNumber>
    </recommendedName>
</protein>
<evidence type="ECO:0000256" key="4">
    <source>
        <dbReference type="ARBA" id="ARBA00022679"/>
    </source>
</evidence>
<dbReference type="InterPro" id="IPR003594">
    <property type="entry name" value="HATPase_dom"/>
</dbReference>
<dbReference type="PANTHER" id="PTHR24421">
    <property type="entry name" value="NITRATE/NITRITE SENSOR PROTEIN NARX-RELATED"/>
    <property type="match status" value="1"/>
</dbReference>
<keyword evidence="6 12" id="KW-0418">Kinase</keyword>
<dbReference type="CDD" id="cd16917">
    <property type="entry name" value="HATPase_UhpB-NarQ-NarX-like"/>
    <property type="match status" value="1"/>
</dbReference>
<keyword evidence="8" id="KW-0902">Two-component regulatory system</keyword>
<keyword evidence="9" id="KW-1133">Transmembrane helix</keyword>
<reference evidence="12 13" key="1">
    <citation type="submission" date="2019-06" db="EMBL/GenBank/DDBJ databases">
        <title>Sequencing the genomes of 1000 actinobacteria strains.</title>
        <authorList>
            <person name="Klenk H.-P."/>
        </authorList>
    </citation>
    <scope>NUCLEOTIDE SEQUENCE [LARGE SCALE GENOMIC DNA]</scope>
    <source>
        <strain evidence="12 13">DSM 102200</strain>
    </source>
</reference>
<dbReference type="Pfam" id="PF07730">
    <property type="entry name" value="HisKA_3"/>
    <property type="match status" value="1"/>
</dbReference>
<keyword evidence="9" id="KW-0812">Transmembrane</keyword>
<dbReference type="EC" id="2.7.13.3" evidence="2"/>
<dbReference type="PANTHER" id="PTHR24421:SF10">
    <property type="entry name" value="NITRATE_NITRITE SENSOR PROTEIN NARQ"/>
    <property type="match status" value="1"/>
</dbReference>
<feature type="transmembrane region" description="Helical" evidence="9">
    <location>
        <begin position="16"/>
        <end position="33"/>
    </location>
</feature>
<dbReference type="InterPro" id="IPR036890">
    <property type="entry name" value="HATPase_C_sf"/>
</dbReference>
<feature type="transmembrane region" description="Helical" evidence="9">
    <location>
        <begin position="81"/>
        <end position="101"/>
    </location>
</feature>
<evidence type="ECO:0000256" key="3">
    <source>
        <dbReference type="ARBA" id="ARBA00022553"/>
    </source>
</evidence>
<evidence type="ECO:0000259" key="11">
    <source>
        <dbReference type="Pfam" id="PF07730"/>
    </source>
</evidence>